<comment type="caution">
    <text evidence="1">The sequence shown here is derived from an EMBL/GenBank/DDBJ whole genome shotgun (WGS) entry which is preliminary data.</text>
</comment>
<keyword evidence="2" id="KW-1185">Reference proteome</keyword>
<dbReference type="EMBL" id="JASBWR010000015">
    <property type="protein sequence ID" value="KAJ9109857.1"/>
    <property type="molecule type" value="Genomic_DNA"/>
</dbReference>
<gene>
    <name evidence="1" type="ORF">QFC19_001836</name>
</gene>
<evidence type="ECO:0000313" key="2">
    <source>
        <dbReference type="Proteomes" id="UP001241377"/>
    </source>
</evidence>
<name>A0ACC2WFL6_9TREE</name>
<proteinExistence type="predicted"/>
<sequence length="597" mass="65167">MHAVAGALFRCRKLPAARSSPGGPCTWPLDLVRSTRGIRLLHITASNLAADSTGPIEKLSTAELAKLLEGFEEGTSTGKSNVHSAGLIESSKPDSSPRKLPRKSKIEDYSAWHQWDGQSDKAPTIDGSTGDKEVDRYISDVLSDVARAKAARGKVAEDNTALQSDDVAPAANTNPSETLQTDAQSEKRATGMNEDSATSAATLEIPKIHSGEALTRRTSPFTSQPVQSSTSQKADMAALAKKLQLRLDQEIKRLKVTKELVRASLTTRAKELGRDAQVQLGMLGGKVNEVTGYNEIERLKQEVREREHDIARLREEAARAKDAYDQAVTSRSVSQRELNTLLERKHSWTDADISHFTELVRSDHKTNHAVGTSKEALKKAESEVDKAFTALLKSILERYHEEQVWSDKIRSVSTYGSLIVLLINLIVFLGAIAIVEPWKRKRLVRGLEERVKGMVEDVEHTVTGEFEEVKKNMASVAATLLELQTAISNDAKAPVNRGENTSVATSTTDQQITLYHQMSVLTNQNVLPGQTASTPAVSEAYASAFLPPSTLQRLRRVSLKAASYLAQQDPHKVDMAIMGTIGVVTGATVTLLLGVLR</sequence>
<dbReference type="Proteomes" id="UP001241377">
    <property type="component" value="Unassembled WGS sequence"/>
</dbReference>
<evidence type="ECO:0000313" key="1">
    <source>
        <dbReference type="EMBL" id="KAJ9109857.1"/>
    </source>
</evidence>
<protein>
    <submittedName>
        <fullName evidence="1">Uncharacterized protein</fullName>
    </submittedName>
</protein>
<accession>A0ACC2WFL6</accession>
<organism evidence="1 2">
    <name type="scientific">Naganishia cerealis</name>
    <dbReference type="NCBI Taxonomy" id="610337"/>
    <lineage>
        <taxon>Eukaryota</taxon>
        <taxon>Fungi</taxon>
        <taxon>Dikarya</taxon>
        <taxon>Basidiomycota</taxon>
        <taxon>Agaricomycotina</taxon>
        <taxon>Tremellomycetes</taxon>
        <taxon>Filobasidiales</taxon>
        <taxon>Filobasidiaceae</taxon>
        <taxon>Naganishia</taxon>
    </lineage>
</organism>
<reference evidence="1" key="1">
    <citation type="submission" date="2023-04" db="EMBL/GenBank/DDBJ databases">
        <title>Draft Genome sequencing of Naganishia species isolated from polar environments using Oxford Nanopore Technology.</title>
        <authorList>
            <person name="Leo P."/>
            <person name="Venkateswaran K."/>
        </authorList>
    </citation>
    <scope>NUCLEOTIDE SEQUENCE</scope>
    <source>
        <strain evidence="1">MNA-CCFEE 5261</strain>
    </source>
</reference>